<gene>
    <name evidence="2" type="ORF">PQO03_12035</name>
</gene>
<proteinExistence type="predicted"/>
<dbReference type="SUPFAM" id="SSF50156">
    <property type="entry name" value="PDZ domain-like"/>
    <property type="match status" value="1"/>
</dbReference>
<dbReference type="InterPro" id="IPR036034">
    <property type="entry name" value="PDZ_sf"/>
</dbReference>
<feature type="domain" description="PDZ" evidence="1">
    <location>
        <begin position="146"/>
        <end position="213"/>
    </location>
</feature>
<keyword evidence="3" id="KW-1185">Reference proteome</keyword>
<sequence length="213" mass="24559">MFYIRLILLVVFSFNVHSSSLEGIWVGRWFKEQPIYYKIYSKQNDSGRQSLYGDYYTINDAGMKFIKIHSELPLEIRKSEAEMKYTLLEAIKNKKGVMVATAIFDKVYKCNLYKVSESDFSHFSLSNWDNLIKLCRKKYRISGDFKSTASKVKLGFDYQLINEPGNSAHSLVVTSVSKYSPADQGGMKRGDKLITFNKKNLSTESELKKIYVS</sequence>
<name>A0ABY7VXN8_9BACT</name>
<protein>
    <recommendedName>
        <fullName evidence="1">PDZ domain-containing protein</fullName>
    </recommendedName>
</protein>
<organism evidence="2 3">
    <name type="scientific">Lentisphaera profundi</name>
    <dbReference type="NCBI Taxonomy" id="1658616"/>
    <lineage>
        <taxon>Bacteria</taxon>
        <taxon>Pseudomonadati</taxon>
        <taxon>Lentisphaerota</taxon>
        <taxon>Lentisphaeria</taxon>
        <taxon>Lentisphaerales</taxon>
        <taxon>Lentisphaeraceae</taxon>
        <taxon>Lentisphaera</taxon>
    </lineage>
</organism>
<dbReference type="InterPro" id="IPR041489">
    <property type="entry name" value="PDZ_6"/>
</dbReference>
<evidence type="ECO:0000313" key="3">
    <source>
        <dbReference type="Proteomes" id="UP001214250"/>
    </source>
</evidence>
<dbReference type="Gene3D" id="2.30.42.10">
    <property type="match status" value="1"/>
</dbReference>
<dbReference type="Pfam" id="PF17820">
    <property type="entry name" value="PDZ_6"/>
    <property type="match status" value="1"/>
</dbReference>
<evidence type="ECO:0000259" key="1">
    <source>
        <dbReference type="PROSITE" id="PS50106"/>
    </source>
</evidence>
<dbReference type="PROSITE" id="PS50106">
    <property type="entry name" value="PDZ"/>
    <property type="match status" value="1"/>
</dbReference>
<dbReference type="Proteomes" id="UP001214250">
    <property type="component" value="Chromosome 2"/>
</dbReference>
<reference evidence="2 3" key="1">
    <citation type="submission" date="2023-02" db="EMBL/GenBank/DDBJ databases">
        <title>Genome sequence of Lentisphaera profundi SAORIC-696.</title>
        <authorList>
            <person name="Kim e."/>
            <person name="Cho J.-C."/>
            <person name="Choi A."/>
            <person name="Kang I."/>
        </authorList>
    </citation>
    <scope>NUCLEOTIDE SEQUENCE [LARGE SCALE GENOMIC DNA]</scope>
    <source>
        <strain evidence="2 3">SAORIC-696</strain>
    </source>
</reference>
<dbReference type="RefSeq" id="WP_274153440.1">
    <property type="nucleotide sequence ID" value="NZ_CP117812.1"/>
</dbReference>
<dbReference type="InterPro" id="IPR001478">
    <property type="entry name" value="PDZ"/>
</dbReference>
<dbReference type="EMBL" id="CP117812">
    <property type="protein sequence ID" value="WDE98569.1"/>
    <property type="molecule type" value="Genomic_DNA"/>
</dbReference>
<evidence type="ECO:0000313" key="2">
    <source>
        <dbReference type="EMBL" id="WDE98569.1"/>
    </source>
</evidence>
<accession>A0ABY7VXN8</accession>